<dbReference type="Pfam" id="PF07727">
    <property type="entry name" value="RVT_2"/>
    <property type="match status" value="1"/>
</dbReference>
<feature type="non-terminal residue" evidence="3">
    <location>
        <position position="1"/>
    </location>
</feature>
<keyword evidence="4" id="KW-1185">Reference proteome</keyword>
<organism evidence="3 4">
    <name type="scientific">Mucuna pruriens</name>
    <name type="common">Velvet bean</name>
    <name type="synonym">Dolichos pruriens</name>
    <dbReference type="NCBI Taxonomy" id="157652"/>
    <lineage>
        <taxon>Eukaryota</taxon>
        <taxon>Viridiplantae</taxon>
        <taxon>Streptophyta</taxon>
        <taxon>Embryophyta</taxon>
        <taxon>Tracheophyta</taxon>
        <taxon>Spermatophyta</taxon>
        <taxon>Magnoliopsida</taxon>
        <taxon>eudicotyledons</taxon>
        <taxon>Gunneridae</taxon>
        <taxon>Pentapetalae</taxon>
        <taxon>rosids</taxon>
        <taxon>fabids</taxon>
        <taxon>Fabales</taxon>
        <taxon>Fabaceae</taxon>
        <taxon>Papilionoideae</taxon>
        <taxon>50 kb inversion clade</taxon>
        <taxon>NPAAA clade</taxon>
        <taxon>indigoferoid/millettioid clade</taxon>
        <taxon>Phaseoleae</taxon>
        <taxon>Mucuna</taxon>
    </lineage>
</organism>
<evidence type="ECO:0000259" key="2">
    <source>
        <dbReference type="Pfam" id="PF13976"/>
    </source>
</evidence>
<comment type="caution">
    <text evidence="3">The sequence shown here is derived from an EMBL/GenBank/DDBJ whole genome shotgun (WGS) entry which is preliminary data.</text>
</comment>
<proteinExistence type="predicted"/>
<dbReference type="STRING" id="157652.A0A371EQC6"/>
<dbReference type="InterPro" id="IPR013103">
    <property type="entry name" value="RVT_2"/>
</dbReference>
<sequence>MDDYCMGRVSHMQHSSSVKHKHILLWHRRLGHPSFNYLKHFLLDLFSSLHDSNLKYDTCILAKNHRVSYPSNSNKSNTPFAFIHFDVWGPYPISTLCVHQFDVKNAFLHVNLKEEVYMDIPPRYIVSSQAKIVCKLQKILYGLKKSPCAWFGWFSITMKKFGFKQSHSYHILFLKHWNRKKPLVAEFEMKNLVGLKYFLGIEMDRLKRGIFLS</sequence>
<accession>A0A371EQC6</accession>
<dbReference type="InterPro" id="IPR025724">
    <property type="entry name" value="GAG-pre-integrase_dom"/>
</dbReference>
<name>A0A371EQC6_MUCPR</name>
<protein>
    <recommendedName>
        <fullName evidence="5">Retrovirus-related Pol polyprotein from transposon TNT 1-94</fullName>
    </recommendedName>
</protein>
<dbReference type="InterPro" id="IPR043502">
    <property type="entry name" value="DNA/RNA_pol_sf"/>
</dbReference>
<dbReference type="AlphaFoldDB" id="A0A371EQC6"/>
<dbReference type="Pfam" id="PF13976">
    <property type="entry name" value="gag_pre-integrs"/>
    <property type="match status" value="1"/>
</dbReference>
<gene>
    <name evidence="3" type="ORF">CR513_52761</name>
</gene>
<feature type="domain" description="GAG-pre-integrase" evidence="2">
    <location>
        <begin position="13"/>
        <end position="63"/>
    </location>
</feature>
<dbReference type="OrthoDB" id="1747567at2759"/>
<dbReference type="EMBL" id="QJKJ01012617">
    <property type="protein sequence ID" value="RDX68270.1"/>
    <property type="molecule type" value="Genomic_DNA"/>
</dbReference>
<evidence type="ECO:0000313" key="3">
    <source>
        <dbReference type="EMBL" id="RDX68270.1"/>
    </source>
</evidence>
<dbReference type="Proteomes" id="UP000257109">
    <property type="component" value="Unassembled WGS sequence"/>
</dbReference>
<dbReference type="SUPFAM" id="SSF56672">
    <property type="entry name" value="DNA/RNA polymerases"/>
    <property type="match status" value="1"/>
</dbReference>
<evidence type="ECO:0000313" key="4">
    <source>
        <dbReference type="Proteomes" id="UP000257109"/>
    </source>
</evidence>
<reference evidence="3" key="1">
    <citation type="submission" date="2018-05" db="EMBL/GenBank/DDBJ databases">
        <title>Draft genome of Mucuna pruriens seed.</title>
        <authorList>
            <person name="Nnadi N.E."/>
            <person name="Vos R."/>
            <person name="Hasami M.H."/>
            <person name="Devisetty U.K."/>
            <person name="Aguiy J.C."/>
        </authorList>
    </citation>
    <scope>NUCLEOTIDE SEQUENCE [LARGE SCALE GENOMIC DNA]</scope>
    <source>
        <strain evidence="3">JCA_2017</strain>
    </source>
</reference>
<feature type="domain" description="Reverse transcriptase Ty1/copia-type" evidence="1">
    <location>
        <begin position="97"/>
        <end position="183"/>
    </location>
</feature>
<evidence type="ECO:0000259" key="1">
    <source>
        <dbReference type="Pfam" id="PF07727"/>
    </source>
</evidence>
<evidence type="ECO:0008006" key="5">
    <source>
        <dbReference type="Google" id="ProtNLM"/>
    </source>
</evidence>